<sequence>MNELSSLLPLHTASPSGRPGLFRKSLGKVIKGPLSSERGRTPIDASESELSSLLPSQTKSPRRQPGLFRKLWGKVIKGPSTRSSRQSPNIEPATPSQRHLSAQTSQDPSPHVVPACHSNRGQATMSCTAEVHDQAEAPDPDIRIPLADARNAAAGININDFSRTNQNTASATGYIHKVVNSIASEIADALGFIFMLGCAKFCILHFQERKWETGGGSIMIHARIMLPQLRATVVSCGILEIERFVVLSTVCFGKSWLQTHSDPVLTFDVHRVDDLNFKEMVYVDGARRDTFSLVLRRASYLNCIDKAGRSDEHVIHYRSPSITVGKGLSSCTDFPSPSSAPWIAFGTGTQLYQQDAQSTVQTVIAIGFTHIDSAQIYGNEDSMGAGIKASGKPRTELFTAKIALQTSLERLDLEYVNPYLVHAPSHHAGRLKAVWKEMEECKRDGPGRSGKHLQEILEGAEFPPAVNQIEIHPCVEVLTICDCIARRTRYHYLLLWWPFASLPRAGRATGSYH</sequence>
<dbReference type="PANTHER" id="PTHR43827">
    <property type="entry name" value="2,5-DIKETO-D-GLUCONIC ACID REDUCTASE"/>
    <property type="match status" value="1"/>
</dbReference>
<name>A0A1B7N109_9AGAM</name>
<keyword evidence="3" id="KW-0560">Oxidoreductase</keyword>
<dbReference type="PANTHER" id="PTHR43827:SF3">
    <property type="entry name" value="NADP-DEPENDENT OXIDOREDUCTASE DOMAIN-CONTAINING PROTEIN"/>
    <property type="match status" value="1"/>
</dbReference>
<dbReference type="STRING" id="1314800.A0A1B7N109"/>
<dbReference type="GO" id="GO:0016616">
    <property type="term" value="F:oxidoreductase activity, acting on the CH-OH group of donors, NAD or NADP as acceptor"/>
    <property type="evidence" value="ECO:0007669"/>
    <property type="project" value="UniProtKB-ARBA"/>
</dbReference>
<dbReference type="InterPro" id="IPR023210">
    <property type="entry name" value="NADP_OxRdtase_dom"/>
</dbReference>
<proteinExistence type="inferred from homology"/>
<dbReference type="SUPFAM" id="SSF51430">
    <property type="entry name" value="NAD(P)-linked oxidoreductase"/>
    <property type="match status" value="1"/>
</dbReference>
<dbReference type="InterPro" id="IPR036812">
    <property type="entry name" value="NAD(P)_OxRdtase_dom_sf"/>
</dbReference>
<evidence type="ECO:0000313" key="6">
    <source>
        <dbReference type="EMBL" id="OAX38525.1"/>
    </source>
</evidence>
<evidence type="ECO:0000313" key="7">
    <source>
        <dbReference type="Proteomes" id="UP000092154"/>
    </source>
</evidence>
<feature type="domain" description="NADP-dependent oxidoreductase" evidence="5">
    <location>
        <begin position="346"/>
        <end position="474"/>
    </location>
</feature>
<reference evidence="6 7" key="1">
    <citation type="submission" date="2016-06" db="EMBL/GenBank/DDBJ databases">
        <title>Comparative genomics of the ectomycorrhizal sister species Rhizopogon vinicolor and Rhizopogon vesiculosus (Basidiomycota: Boletales) reveals a divergence of the mating type B locus.</title>
        <authorList>
            <consortium name="DOE Joint Genome Institute"/>
            <person name="Mujic A.B."/>
            <person name="Kuo A."/>
            <person name="Tritt A."/>
            <person name="Lipzen A."/>
            <person name="Chen C."/>
            <person name="Johnson J."/>
            <person name="Sharma A."/>
            <person name="Barry K."/>
            <person name="Grigoriev I.V."/>
            <person name="Spatafora J.W."/>
        </authorList>
    </citation>
    <scope>NUCLEOTIDE SEQUENCE [LARGE SCALE GENOMIC DNA]</scope>
    <source>
        <strain evidence="6 7">AM-OR11-026</strain>
    </source>
</reference>
<evidence type="ECO:0000259" key="5">
    <source>
        <dbReference type="Pfam" id="PF00248"/>
    </source>
</evidence>
<dbReference type="Gene3D" id="3.20.20.100">
    <property type="entry name" value="NADP-dependent oxidoreductase domain"/>
    <property type="match status" value="1"/>
</dbReference>
<comment type="similarity">
    <text evidence="1">Belongs to the aldo/keto reductase family.</text>
</comment>
<dbReference type="InParanoid" id="A0A1B7N109"/>
<organism evidence="6 7">
    <name type="scientific">Rhizopogon vinicolor AM-OR11-026</name>
    <dbReference type="NCBI Taxonomy" id="1314800"/>
    <lineage>
        <taxon>Eukaryota</taxon>
        <taxon>Fungi</taxon>
        <taxon>Dikarya</taxon>
        <taxon>Basidiomycota</taxon>
        <taxon>Agaricomycotina</taxon>
        <taxon>Agaricomycetes</taxon>
        <taxon>Agaricomycetidae</taxon>
        <taxon>Boletales</taxon>
        <taxon>Suillineae</taxon>
        <taxon>Rhizopogonaceae</taxon>
        <taxon>Rhizopogon</taxon>
    </lineage>
</organism>
<evidence type="ECO:0000256" key="4">
    <source>
        <dbReference type="SAM" id="MobiDB-lite"/>
    </source>
</evidence>
<evidence type="ECO:0000256" key="2">
    <source>
        <dbReference type="ARBA" id="ARBA00022857"/>
    </source>
</evidence>
<keyword evidence="2" id="KW-0521">NADP</keyword>
<dbReference type="Pfam" id="PF00248">
    <property type="entry name" value="Aldo_ket_red"/>
    <property type="match status" value="1"/>
</dbReference>
<feature type="region of interest" description="Disordered" evidence="4">
    <location>
        <begin position="1"/>
        <end position="115"/>
    </location>
</feature>
<evidence type="ECO:0000256" key="3">
    <source>
        <dbReference type="ARBA" id="ARBA00023002"/>
    </source>
</evidence>
<dbReference type="OrthoDB" id="416253at2759"/>
<dbReference type="AlphaFoldDB" id="A0A1B7N109"/>
<keyword evidence="7" id="KW-1185">Reference proteome</keyword>
<gene>
    <name evidence="6" type="ORF">K503DRAFT_856634</name>
</gene>
<accession>A0A1B7N109</accession>
<evidence type="ECO:0000256" key="1">
    <source>
        <dbReference type="ARBA" id="ARBA00007905"/>
    </source>
</evidence>
<protein>
    <recommendedName>
        <fullName evidence="5">NADP-dependent oxidoreductase domain-containing protein</fullName>
    </recommendedName>
</protein>
<feature type="compositionally biased region" description="Polar residues" evidence="4">
    <location>
        <begin position="80"/>
        <end position="108"/>
    </location>
</feature>
<dbReference type="InterPro" id="IPR020471">
    <property type="entry name" value="AKR"/>
</dbReference>
<dbReference type="Proteomes" id="UP000092154">
    <property type="component" value="Unassembled WGS sequence"/>
</dbReference>
<dbReference type="EMBL" id="KV448290">
    <property type="protein sequence ID" value="OAX38525.1"/>
    <property type="molecule type" value="Genomic_DNA"/>
</dbReference>